<protein>
    <submittedName>
        <fullName evidence="1">WGR domain-containing protein</fullName>
    </submittedName>
</protein>
<keyword evidence="2" id="KW-1185">Reference proteome</keyword>
<evidence type="ECO:0000313" key="1">
    <source>
        <dbReference type="EMBL" id="UGY07467.1"/>
    </source>
</evidence>
<name>A0ACD3VNS3_9BRAD</name>
<proteinExistence type="predicted"/>
<gene>
    <name evidence="1" type="ORF">J4P68_0040565</name>
</gene>
<accession>A0ACD3VNS3</accession>
<organism evidence="1 2">
    <name type="scientific">Bradyrhizobium quebecense</name>
    <dbReference type="NCBI Taxonomy" id="2748629"/>
    <lineage>
        <taxon>Bacteria</taxon>
        <taxon>Pseudomonadati</taxon>
        <taxon>Pseudomonadota</taxon>
        <taxon>Alphaproteobacteria</taxon>
        <taxon>Hyphomicrobiales</taxon>
        <taxon>Nitrobacteraceae</taxon>
        <taxon>Bradyrhizobium</taxon>
    </lineage>
</organism>
<sequence length="96" mass="11121">MSELTVQYLVLERCDPARNMARFYVLTIEPTLFGDTALVREWGRLGGRGRRRLDLFDGHVQAVEALESWLRRKTRRGYVQRHFPCLEPACDTPQAG</sequence>
<keyword evidence="1" id="KW-0614">Plasmid</keyword>
<evidence type="ECO:0000313" key="2">
    <source>
        <dbReference type="Proteomes" id="UP000692816"/>
    </source>
</evidence>
<dbReference type="Proteomes" id="UP000692816">
    <property type="component" value="Plasmid pBq12S5"/>
</dbReference>
<geneLocation type="plasmid" evidence="1 2">
    <name>pBq12S5</name>
</geneLocation>
<dbReference type="EMBL" id="CP088283">
    <property type="protein sequence ID" value="UGY07467.1"/>
    <property type="molecule type" value="Genomic_DNA"/>
</dbReference>
<reference evidence="1 2" key="1">
    <citation type="journal article" date="2021" name="Int. J. Syst. Evol. Microbiol.">
        <title>Bradyrhizobium septentrionale sp. nov. (sv. septentrionale) and Bradyrhizobium quebecense sp. nov. (sv. septentrionale) associated with legumes native to Canada possess rearranged symbiosis genes and numerous insertion sequences.</title>
        <authorList>
            <person name="Bromfield E.S.P."/>
            <person name="Cloutier S."/>
        </authorList>
    </citation>
    <scope>NUCLEOTIDE SEQUENCE [LARGE SCALE GENOMIC DNA]</scope>
    <source>
        <strain evidence="1 2">12S5</strain>
    </source>
</reference>